<feature type="domain" description="EF-hand" evidence="4">
    <location>
        <begin position="199"/>
        <end position="234"/>
    </location>
</feature>
<dbReference type="SMART" id="SM00054">
    <property type="entry name" value="EFh"/>
    <property type="match status" value="3"/>
</dbReference>
<dbReference type="InterPro" id="IPR050145">
    <property type="entry name" value="Centrin_CML-like"/>
</dbReference>
<organism evidence="5 6">
    <name type="scientific">Xenopus laevis</name>
    <name type="common">African clawed frog</name>
    <dbReference type="NCBI Taxonomy" id="8355"/>
    <lineage>
        <taxon>Eukaryota</taxon>
        <taxon>Metazoa</taxon>
        <taxon>Chordata</taxon>
        <taxon>Craniata</taxon>
        <taxon>Vertebrata</taxon>
        <taxon>Euteleostomi</taxon>
        <taxon>Amphibia</taxon>
        <taxon>Batrachia</taxon>
        <taxon>Anura</taxon>
        <taxon>Pipoidea</taxon>
        <taxon>Pipidae</taxon>
        <taxon>Xenopodinae</taxon>
        <taxon>Xenopus</taxon>
        <taxon>Xenopus</taxon>
    </lineage>
</organism>
<dbReference type="PROSITE" id="PS50222">
    <property type="entry name" value="EF_HAND_2"/>
    <property type="match status" value="2"/>
</dbReference>
<evidence type="ECO:0000313" key="5">
    <source>
        <dbReference type="EMBL" id="OCT68229.1"/>
    </source>
</evidence>
<evidence type="ECO:0000256" key="1">
    <source>
        <dbReference type="ARBA" id="ARBA00022723"/>
    </source>
</evidence>
<dbReference type="GO" id="GO:0005509">
    <property type="term" value="F:calcium ion binding"/>
    <property type="evidence" value="ECO:0007669"/>
    <property type="project" value="InterPro"/>
</dbReference>
<keyword evidence="3" id="KW-0106">Calcium</keyword>
<dbReference type="EMBL" id="CM004480">
    <property type="protein sequence ID" value="OCT68229.1"/>
    <property type="molecule type" value="Genomic_DNA"/>
</dbReference>
<sequence>MICTFASSHCLFIQYQYCPQPKPPICTCASSQQQGSIKNHSIKKPSRSPVSSARAANDSSAQALSAAHMMSNVYGSAGSTALVRQSIMEDSKCTLRVFQLCDEGDKGYLSREDLKVAVVMLFGYKPSKLEVDSMLSSFMINSPEGITSDSFLKMMALKKAAQLSFGNQREIFSVFDVHCRGFLTLEDFKRAFRQVAPHLSERTVVEAFREVDQDSDGLVSYKDFEFVLNYGEDGE</sequence>
<proteinExistence type="predicted"/>
<reference evidence="6" key="1">
    <citation type="journal article" date="2016" name="Nature">
        <title>Genome evolution in the allotetraploid frog Xenopus laevis.</title>
        <authorList>
            <person name="Session A.M."/>
            <person name="Uno Y."/>
            <person name="Kwon T."/>
            <person name="Chapman J.A."/>
            <person name="Toyoda A."/>
            <person name="Takahashi S."/>
            <person name="Fukui A."/>
            <person name="Hikosaka A."/>
            <person name="Suzuki A."/>
            <person name="Kondo M."/>
            <person name="van Heeringen S.J."/>
            <person name="Quigley I."/>
            <person name="Heinz S."/>
            <person name="Ogino H."/>
            <person name="Ochi H."/>
            <person name="Hellsten U."/>
            <person name="Lyons J.B."/>
            <person name="Simakov O."/>
            <person name="Putnam N."/>
            <person name="Stites J."/>
            <person name="Kuroki Y."/>
            <person name="Tanaka T."/>
            <person name="Michiue T."/>
            <person name="Watanabe M."/>
            <person name="Bogdanovic O."/>
            <person name="Lister R."/>
            <person name="Georgiou G."/>
            <person name="Paranjpe S.S."/>
            <person name="van Kruijsbergen I."/>
            <person name="Shu S."/>
            <person name="Carlson J."/>
            <person name="Kinoshita T."/>
            <person name="Ohta Y."/>
            <person name="Mawaribuchi S."/>
            <person name="Jenkins J."/>
            <person name="Grimwood J."/>
            <person name="Schmutz J."/>
            <person name="Mitros T."/>
            <person name="Mozaffari S.V."/>
            <person name="Suzuki Y."/>
            <person name="Haramoto Y."/>
            <person name="Yamamoto T.S."/>
            <person name="Takagi C."/>
            <person name="Heald R."/>
            <person name="Miller K."/>
            <person name="Haudenschild C."/>
            <person name="Kitzman J."/>
            <person name="Nakayama T."/>
            <person name="Izutsu Y."/>
            <person name="Robert J."/>
            <person name="Fortriede J."/>
            <person name="Burns K."/>
            <person name="Lotay V."/>
            <person name="Karimi K."/>
            <person name="Yasuoka Y."/>
            <person name="Dichmann D.S."/>
            <person name="Flajnik M.F."/>
            <person name="Houston D.W."/>
            <person name="Shendure J."/>
            <person name="DuPasquier L."/>
            <person name="Vize P.D."/>
            <person name="Zorn A.M."/>
            <person name="Ito M."/>
            <person name="Marcotte E.M."/>
            <person name="Wallingford J.B."/>
            <person name="Ito Y."/>
            <person name="Asashima M."/>
            <person name="Ueno N."/>
            <person name="Matsuda Y."/>
            <person name="Veenstra G.J."/>
            <person name="Fujiyama A."/>
            <person name="Harland R.M."/>
            <person name="Taira M."/>
            <person name="Rokhsar D.S."/>
        </authorList>
    </citation>
    <scope>NUCLEOTIDE SEQUENCE [LARGE SCALE GENOMIC DNA]</scope>
    <source>
        <strain evidence="6">J</strain>
    </source>
</reference>
<dbReference type="OMA" id="CTFASSH"/>
<dbReference type="SUPFAM" id="SSF47473">
    <property type="entry name" value="EF-hand"/>
    <property type="match status" value="1"/>
</dbReference>
<dbReference type="PANTHER" id="PTHR23050">
    <property type="entry name" value="CALCIUM BINDING PROTEIN"/>
    <property type="match status" value="1"/>
</dbReference>
<dbReference type="InterPro" id="IPR002048">
    <property type="entry name" value="EF_hand_dom"/>
</dbReference>
<evidence type="ECO:0000313" key="6">
    <source>
        <dbReference type="Proteomes" id="UP000694892"/>
    </source>
</evidence>
<evidence type="ECO:0000259" key="4">
    <source>
        <dbReference type="PROSITE" id="PS50222"/>
    </source>
</evidence>
<protein>
    <recommendedName>
        <fullName evidence="4">EF-hand domain-containing protein</fullName>
    </recommendedName>
</protein>
<dbReference type="Pfam" id="PF13499">
    <property type="entry name" value="EF-hand_7"/>
    <property type="match status" value="1"/>
</dbReference>
<feature type="domain" description="EF-hand" evidence="4">
    <location>
        <begin position="169"/>
        <end position="198"/>
    </location>
</feature>
<dbReference type="PROSITE" id="PS00018">
    <property type="entry name" value="EF_HAND_1"/>
    <property type="match status" value="1"/>
</dbReference>
<dbReference type="CDD" id="cd00051">
    <property type="entry name" value="EFh"/>
    <property type="match status" value="1"/>
</dbReference>
<dbReference type="Proteomes" id="UP000694892">
    <property type="component" value="Chromosome 8L"/>
</dbReference>
<evidence type="ECO:0000256" key="2">
    <source>
        <dbReference type="ARBA" id="ARBA00022737"/>
    </source>
</evidence>
<name>A0A974C803_XENLA</name>
<evidence type="ECO:0000256" key="3">
    <source>
        <dbReference type="ARBA" id="ARBA00022837"/>
    </source>
</evidence>
<dbReference type="AlphaFoldDB" id="A0A974C803"/>
<keyword evidence="1" id="KW-0479">Metal-binding</keyword>
<keyword evidence="2" id="KW-0677">Repeat</keyword>
<dbReference type="InterPro" id="IPR011992">
    <property type="entry name" value="EF-hand-dom_pair"/>
</dbReference>
<accession>A0A974C803</accession>
<dbReference type="InterPro" id="IPR018247">
    <property type="entry name" value="EF_Hand_1_Ca_BS"/>
</dbReference>
<gene>
    <name evidence="5" type="ORF">XELAEV_18039526mg</name>
</gene>
<dbReference type="Gene3D" id="1.10.238.10">
    <property type="entry name" value="EF-hand"/>
    <property type="match status" value="1"/>
</dbReference>
<dbReference type="FunFam" id="1.10.238.10:FF:000003">
    <property type="entry name" value="Calmodulin A"/>
    <property type="match status" value="1"/>
</dbReference>